<name>A0A1H9VST8_9CORY</name>
<accession>A0A1H9VST8</accession>
<dbReference type="RefSeq" id="WP_092260406.1">
    <property type="nucleotide sequence ID" value="NZ_CP047199.1"/>
</dbReference>
<dbReference type="STRING" id="1121357.SAMN05661109_02363"/>
<keyword evidence="2" id="KW-1185">Reference proteome</keyword>
<dbReference type="EMBL" id="FOGQ01000014">
    <property type="protein sequence ID" value="SES24611.1"/>
    <property type="molecule type" value="Genomic_DNA"/>
</dbReference>
<dbReference type="AlphaFoldDB" id="A0A1H9VST8"/>
<proteinExistence type="predicted"/>
<evidence type="ECO:0000313" key="1">
    <source>
        <dbReference type="EMBL" id="SES24611.1"/>
    </source>
</evidence>
<gene>
    <name evidence="1" type="ORF">SAMN05661109_02363</name>
</gene>
<sequence>MITQLAPFHDFEPRFQLGGNTSEADDTASTWMDAHDEWTAIAEDFEDFDTSWYKGVAGQAFAGLVNTSYPARLRYAAAAHATVSDALSDYANDFDSTTNTLKALAGDAAAAHSSTNQWAECAESAWTKWDNAMRQGNTSAAADHQKEYEEALNFNADYSKEFNTALDSADSIVSAFNTRVEGYATTVTEAPRTATDTSSFSLPEDYDGESGPALEVDAHQLKSSESFMDTQAKAILDTDDYRPEPSGCDHGTGQQLKRAVEDFIADWDDEASLLAQKIVYTGDLCRYWAKEYIHGDTTTAESLSMLLLTLNFTWSDSAISIINGIDDHVQDLNDLFTRQASAELKLENIPDKLSGLVGLTALDLGGTAVTSTVGLVAEVGKGTDPDIAVKAAAAEAGFSLVGGGVVAKGIKAFAQSKGLKNAGSEIAGDTLPPLIQAWFAPGEKVADLHEDLRYGDGLEGSM</sequence>
<dbReference type="Proteomes" id="UP000198929">
    <property type="component" value="Unassembled WGS sequence"/>
</dbReference>
<reference evidence="2" key="1">
    <citation type="submission" date="2016-10" db="EMBL/GenBank/DDBJ databases">
        <authorList>
            <person name="Varghese N."/>
            <person name="Submissions S."/>
        </authorList>
    </citation>
    <scope>NUCLEOTIDE SEQUENCE [LARGE SCALE GENOMIC DNA]</scope>
    <source>
        <strain evidence="2">DSM 20524</strain>
    </source>
</reference>
<evidence type="ECO:0000313" key="2">
    <source>
        <dbReference type="Proteomes" id="UP000198929"/>
    </source>
</evidence>
<organism evidence="1 2">
    <name type="scientific">Corynebacterium cystitidis DSM 20524</name>
    <dbReference type="NCBI Taxonomy" id="1121357"/>
    <lineage>
        <taxon>Bacteria</taxon>
        <taxon>Bacillati</taxon>
        <taxon>Actinomycetota</taxon>
        <taxon>Actinomycetes</taxon>
        <taxon>Mycobacteriales</taxon>
        <taxon>Corynebacteriaceae</taxon>
        <taxon>Corynebacterium</taxon>
    </lineage>
</organism>
<protein>
    <submittedName>
        <fullName evidence="1">Uncharacterized protein</fullName>
    </submittedName>
</protein>